<dbReference type="Pfam" id="PF03184">
    <property type="entry name" value="DDE_1"/>
    <property type="match status" value="1"/>
</dbReference>
<keyword evidence="3" id="KW-1185">Reference proteome</keyword>
<protein>
    <recommendedName>
        <fullName evidence="1">DDE-1 domain-containing protein</fullName>
    </recommendedName>
</protein>
<evidence type="ECO:0000259" key="1">
    <source>
        <dbReference type="Pfam" id="PF03184"/>
    </source>
</evidence>
<accession>A0A6A4G3C3</accession>
<proteinExistence type="predicted"/>
<reference evidence="2 3" key="1">
    <citation type="submission" date="2018-08" db="EMBL/GenBank/DDBJ databases">
        <title>Genomic investigation of the strawberry pathogen Phytophthora fragariae indicates pathogenicity is determined by transcriptional variation in three key races.</title>
        <authorList>
            <person name="Adams T.M."/>
            <person name="Armitage A.D."/>
            <person name="Sobczyk M.K."/>
            <person name="Bates H.J."/>
            <person name="Dunwell J.M."/>
            <person name="Nellist C.F."/>
            <person name="Harrison R.J."/>
        </authorList>
    </citation>
    <scope>NUCLEOTIDE SEQUENCE [LARGE SCALE GENOMIC DNA]</scope>
    <source>
        <strain evidence="2 3">SCRP333</strain>
    </source>
</reference>
<dbReference type="InterPro" id="IPR004875">
    <property type="entry name" value="DDE_SF_endonuclease_dom"/>
</dbReference>
<dbReference type="AlphaFoldDB" id="A0A6A4G3C3"/>
<dbReference type="GO" id="GO:0003676">
    <property type="term" value="F:nucleic acid binding"/>
    <property type="evidence" value="ECO:0007669"/>
    <property type="project" value="InterPro"/>
</dbReference>
<feature type="domain" description="DDE-1" evidence="1">
    <location>
        <begin position="4"/>
        <end position="163"/>
    </location>
</feature>
<gene>
    <name evidence="2" type="ORF">PR003_g382</name>
</gene>
<name>A0A6A4G3C3_9STRA</name>
<evidence type="ECO:0000313" key="3">
    <source>
        <dbReference type="Proteomes" id="UP000434957"/>
    </source>
</evidence>
<evidence type="ECO:0000313" key="2">
    <source>
        <dbReference type="EMBL" id="KAE9360171.1"/>
    </source>
</evidence>
<sequence length="178" mass="20592">MSLKFLEYHFAGRENIDDNVLLLWDDFSGHWTTEVVDYAASLNVLLLKVPPKFTYVCQPADVSWNKPFKSGLRSLWVERLRDQLSVYHAGEKHRARMRAKFEQDIVRARKELVQAEADEEVNRLLSEHGEEPFKLKAPNRVDIARWVASCWDALTPATIRSGFRALGRHALSGRRNCQ</sequence>
<comment type="caution">
    <text evidence="2">The sequence shown here is derived from an EMBL/GenBank/DDBJ whole genome shotgun (WGS) entry which is preliminary data.</text>
</comment>
<organism evidence="2 3">
    <name type="scientific">Phytophthora rubi</name>
    <dbReference type="NCBI Taxonomy" id="129364"/>
    <lineage>
        <taxon>Eukaryota</taxon>
        <taxon>Sar</taxon>
        <taxon>Stramenopiles</taxon>
        <taxon>Oomycota</taxon>
        <taxon>Peronosporomycetes</taxon>
        <taxon>Peronosporales</taxon>
        <taxon>Peronosporaceae</taxon>
        <taxon>Phytophthora</taxon>
    </lineage>
</organism>
<dbReference type="Proteomes" id="UP000434957">
    <property type="component" value="Unassembled WGS sequence"/>
</dbReference>
<dbReference type="EMBL" id="QXFT01000008">
    <property type="protein sequence ID" value="KAE9360171.1"/>
    <property type="molecule type" value="Genomic_DNA"/>
</dbReference>